<dbReference type="InterPro" id="IPR043519">
    <property type="entry name" value="NT_sf"/>
</dbReference>
<gene>
    <name evidence="2" type="ORF">P8192_14165</name>
</gene>
<reference evidence="2 3" key="1">
    <citation type="submission" date="2023-04" db="EMBL/GenBank/DDBJ databases">
        <title>Funneling lignin-derived compounds into biodiesel using alkali-halophilic Citricoccus sp. P2.</title>
        <authorList>
            <person name="Luo C.-B."/>
        </authorList>
    </citation>
    <scope>NUCLEOTIDE SEQUENCE [LARGE SCALE GENOMIC DNA]</scope>
    <source>
        <strain evidence="2 3">P2</strain>
    </source>
</reference>
<dbReference type="PANTHER" id="PTHR47837">
    <property type="entry name" value="GTP PYROPHOSPHOKINASE YJBM"/>
    <property type="match status" value="1"/>
</dbReference>
<dbReference type="RefSeq" id="WP_278159848.1">
    <property type="nucleotide sequence ID" value="NZ_CP121252.1"/>
</dbReference>
<protein>
    <submittedName>
        <fullName evidence="2">GTP pyrophosphokinase family protein</fullName>
    </submittedName>
</protein>
<dbReference type="SUPFAM" id="SSF81301">
    <property type="entry name" value="Nucleotidyltransferase"/>
    <property type="match status" value="1"/>
</dbReference>
<dbReference type="CDD" id="cd05399">
    <property type="entry name" value="NT_Rel-Spo_like"/>
    <property type="match status" value="1"/>
</dbReference>
<dbReference type="Proteomes" id="UP001219037">
    <property type="component" value="Chromosome"/>
</dbReference>
<dbReference type="PANTHER" id="PTHR47837:SF2">
    <property type="entry name" value="GTP PYROPHOSPHOKINASE YWAC"/>
    <property type="match status" value="1"/>
</dbReference>
<dbReference type="InterPro" id="IPR007685">
    <property type="entry name" value="RelA_SpoT"/>
</dbReference>
<dbReference type="SMART" id="SM00954">
    <property type="entry name" value="RelA_SpoT"/>
    <property type="match status" value="1"/>
</dbReference>
<sequence length="215" mass="24464">MTFTGQELEALRRSLQGMLLEYKFATREVETKLAVLRDEFKQLHDYNPIEHISTRVKTVDSLLNKAERKGVGLDLPRIRREITDIAGARVTCSFVTDVYRTFDLLAAQDDITLLEVKDYIAHPKPNGYKSLHAIITLPIYLSSGRRDVTLEIQLRTIAMDFWASLEHKIHYKYDGDVPSGMLAELKDAADTAAELDQRMERLHRELHGGPGILTA</sequence>
<evidence type="ECO:0000313" key="2">
    <source>
        <dbReference type="EMBL" id="WFP17987.1"/>
    </source>
</evidence>
<dbReference type="Gene3D" id="1.10.287.860">
    <property type="entry name" value="Nucleotidyltransferase"/>
    <property type="match status" value="1"/>
</dbReference>
<dbReference type="EMBL" id="CP121252">
    <property type="protein sequence ID" value="WFP17987.1"/>
    <property type="molecule type" value="Genomic_DNA"/>
</dbReference>
<dbReference type="Gene3D" id="3.30.460.10">
    <property type="entry name" value="Beta Polymerase, domain 2"/>
    <property type="match status" value="1"/>
</dbReference>
<keyword evidence="3" id="KW-1185">Reference proteome</keyword>
<feature type="domain" description="RelA/SpoT" evidence="1">
    <location>
        <begin position="54"/>
        <end position="177"/>
    </location>
</feature>
<organism evidence="2 3">
    <name type="scientific">Citricoccus muralis</name>
    <dbReference type="NCBI Taxonomy" id="169134"/>
    <lineage>
        <taxon>Bacteria</taxon>
        <taxon>Bacillati</taxon>
        <taxon>Actinomycetota</taxon>
        <taxon>Actinomycetes</taxon>
        <taxon>Micrococcales</taxon>
        <taxon>Micrococcaceae</taxon>
        <taxon>Citricoccus</taxon>
    </lineage>
</organism>
<dbReference type="InterPro" id="IPR052366">
    <property type="entry name" value="GTP_Pyrophosphokinase"/>
</dbReference>
<evidence type="ECO:0000259" key="1">
    <source>
        <dbReference type="SMART" id="SM00954"/>
    </source>
</evidence>
<evidence type="ECO:0000313" key="3">
    <source>
        <dbReference type="Proteomes" id="UP001219037"/>
    </source>
</evidence>
<accession>A0ABY8HBQ9</accession>
<name>A0ABY8HBQ9_9MICC</name>
<dbReference type="Pfam" id="PF04607">
    <property type="entry name" value="RelA_SpoT"/>
    <property type="match status" value="1"/>
</dbReference>
<proteinExistence type="predicted"/>